<comment type="caution">
    <text evidence="2">The sequence shown here is derived from an EMBL/GenBank/DDBJ whole genome shotgun (WGS) entry which is preliminary data.</text>
</comment>
<reference evidence="2 3" key="1">
    <citation type="submission" date="2023-11" db="EMBL/GenBank/DDBJ databases">
        <title>Draft genome sequence and annotation of the polyextremotolerant black yeast-like fungus Aureobasidium pullulans NRRL 62042.</title>
        <authorList>
            <person name="Dielentheis-Frenken M.R.E."/>
            <person name="Wibberg D."/>
            <person name="Blank L.M."/>
            <person name="Tiso T."/>
        </authorList>
    </citation>
    <scope>NUCLEOTIDE SEQUENCE [LARGE SCALE GENOMIC DNA]</scope>
    <source>
        <strain evidence="2 3">NRRL 62042</strain>
    </source>
</reference>
<organism evidence="2 3">
    <name type="scientific">Aureobasidium pullulans</name>
    <name type="common">Black yeast</name>
    <name type="synonym">Pullularia pullulans</name>
    <dbReference type="NCBI Taxonomy" id="5580"/>
    <lineage>
        <taxon>Eukaryota</taxon>
        <taxon>Fungi</taxon>
        <taxon>Dikarya</taxon>
        <taxon>Ascomycota</taxon>
        <taxon>Pezizomycotina</taxon>
        <taxon>Dothideomycetes</taxon>
        <taxon>Dothideomycetidae</taxon>
        <taxon>Dothideales</taxon>
        <taxon>Saccotheciaceae</taxon>
        <taxon>Aureobasidium</taxon>
    </lineage>
</organism>
<evidence type="ECO:0000313" key="3">
    <source>
        <dbReference type="Proteomes" id="UP001341245"/>
    </source>
</evidence>
<protein>
    <submittedName>
        <fullName evidence="2">Uncharacterized protein</fullName>
    </submittedName>
</protein>
<proteinExistence type="predicted"/>
<sequence length="161" mass="18739">MDNEKSQMNALLPMFGPLLPTVKPNNRDKFWSKNRRELDRVGWSGKCIFSDSDEEEEEHSDEIDDRLSCSSQIVEASDSISEQEREDGHFNTSCEDYFTDIYYPKHHNVSESEKGDNNHDQEKILFDVEELAEDTVLNWVVALLHFVLSLGGVWYVFRTFP</sequence>
<gene>
    <name evidence="2" type="ORF">QM012_008253</name>
</gene>
<dbReference type="Proteomes" id="UP001341245">
    <property type="component" value="Unassembled WGS sequence"/>
</dbReference>
<dbReference type="EMBL" id="JASGXD010000007">
    <property type="protein sequence ID" value="KAK6004391.1"/>
    <property type="molecule type" value="Genomic_DNA"/>
</dbReference>
<feature type="transmembrane region" description="Helical" evidence="1">
    <location>
        <begin position="136"/>
        <end position="157"/>
    </location>
</feature>
<keyword evidence="3" id="KW-1185">Reference proteome</keyword>
<keyword evidence="1" id="KW-0812">Transmembrane</keyword>
<keyword evidence="1" id="KW-0472">Membrane</keyword>
<evidence type="ECO:0000313" key="2">
    <source>
        <dbReference type="EMBL" id="KAK6004391.1"/>
    </source>
</evidence>
<accession>A0ABR0TJX7</accession>
<keyword evidence="1" id="KW-1133">Transmembrane helix</keyword>
<evidence type="ECO:0000256" key="1">
    <source>
        <dbReference type="SAM" id="Phobius"/>
    </source>
</evidence>
<name>A0ABR0TJX7_AURPU</name>